<accession>A0AB34HEE5</accession>
<keyword evidence="2" id="KW-0812">Transmembrane</keyword>
<feature type="region of interest" description="Disordered" evidence="1">
    <location>
        <begin position="49"/>
        <end position="93"/>
    </location>
</feature>
<dbReference type="AlphaFoldDB" id="A0AB34HEE5"/>
<protein>
    <submittedName>
        <fullName evidence="3">Uncharacterized protein</fullName>
    </submittedName>
</protein>
<keyword evidence="2" id="KW-0472">Membrane</keyword>
<keyword evidence="4" id="KW-1185">Reference proteome</keyword>
<dbReference type="Proteomes" id="UP001159641">
    <property type="component" value="Unassembled WGS sequence"/>
</dbReference>
<comment type="caution">
    <text evidence="3">The sequence shown here is derived from an EMBL/GenBank/DDBJ whole genome shotgun (WGS) entry which is preliminary data.</text>
</comment>
<evidence type="ECO:0000313" key="3">
    <source>
        <dbReference type="EMBL" id="KAJ8791201.1"/>
    </source>
</evidence>
<proteinExistence type="predicted"/>
<evidence type="ECO:0000313" key="4">
    <source>
        <dbReference type="Proteomes" id="UP001159641"/>
    </source>
</evidence>
<evidence type="ECO:0000256" key="1">
    <source>
        <dbReference type="SAM" id="MobiDB-lite"/>
    </source>
</evidence>
<sequence>MPEEEGIPSSSTDCNFPSPLSIFSTLTQRFLPRRAGRVASGLRGSVWARVPSGSAERGSQPQMEERSVGPVPGLGRCLGPSRRTSGAKSRLRRESGFAWQAYQRDRGTSEVPGSLVLPWDRLLGSGLSLELRFQRVGGERPPPDLPPFPPFPIKWGACGLVLAGNAVIFLTIQGFFLVFGRGDDFSWEQW</sequence>
<reference evidence="3 4" key="1">
    <citation type="submission" date="2022-11" db="EMBL/GenBank/DDBJ databases">
        <title>Whole genome sequence of Eschrichtius robustus ER-17-0199.</title>
        <authorList>
            <person name="Bruniche-Olsen A."/>
            <person name="Black A.N."/>
            <person name="Fields C.J."/>
            <person name="Walden K."/>
            <person name="Dewoody J.A."/>
        </authorList>
    </citation>
    <scope>NUCLEOTIDE SEQUENCE [LARGE SCALE GENOMIC DNA]</scope>
    <source>
        <strain evidence="3">ER-17-0199</strain>
        <tissue evidence="3">Blubber</tissue>
    </source>
</reference>
<name>A0AB34HEE5_ESCRO</name>
<gene>
    <name evidence="3" type="ORF">J1605_020764</name>
</gene>
<dbReference type="EMBL" id="JAIQCJ010001308">
    <property type="protein sequence ID" value="KAJ8791201.1"/>
    <property type="molecule type" value="Genomic_DNA"/>
</dbReference>
<keyword evidence="2" id="KW-1133">Transmembrane helix</keyword>
<feature type="transmembrane region" description="Helical" evidence="2">
    <location>
        <begin position="155"/>
        <end position="180"/>
    </location>
</feature>
<evidence type="ECO:0000256" key="2">
    <source>
        <dbReference type="SAM" id="Phobius"/>
    </source>
</evidence>
<organism evidence="3 4">
    <name type="scientific">Eschrichtius robustus</name>
    <name type="common">California gray whale</name>
    <name type="synonym">Eschrichtius gibbosus</name>
    <dbReference type="NCBI Taxonomy" id="9764"/>
    <lineage>
        <taxon>Eukaryota</taxon>
        <taxon>Metazoa</taxon>
        <taxon>Chordata</taxon>
        <taxon>Craniata</taxon>
        <taxon>Vertebrata</taxon>
        <taxon>Euteleostomi</taxon>
        <taxon>Mammalia</taxon>
        <taxon>Eutheria</taxon>
        <taxon>Laurasiatheria</taxon>
        <taxon>Artiodactyla</taxon>
        <taxon>Whippomorpha</taxon>
        <taxon>Cetacea</taxon>
        <taxon>Mysticeti</taxon>
        <taxon>Eschrichtiidae</taxon>
        <taxon>Eschrichtius</taxon>
    </lineage>
</organism>